<sequence>MFYATVFTFVVLFEFIAEAQFNQWDPFSPNFNPIPPETFQGGVFSPDWEANLARQIQESNARTPSEGSSSINTVNDVTMVTATIGGKLRMATLPKGSSVATSSNSYTNRAGQHVQEFTITVNGVPYRYTTVGNRTTGPAGGGPFDIRSR</sequence>
<organism evidence="2 3">
    <name type="scientific">Haemonchus contortus</name>
    <name type="common">Barber pole worm</name>
    <dbReference type="NCBI Taxonomy" id="6289"/>
    <lineage>
        <taxon>Eukaryota</taxon>
        <taxon>Metazoa</taxon>
        <taxon>Ecdysozoa</taxon>
        <taxon>Nematoda</taxon>
        <taxon>Chromadorea</taxon>
        <taxon>Rhabditida</taxon>
        <taxon>Rhabditina</taxon>
        <taxon>Rhabditomorpha</taxon>
        <taxon>Strongyloidea</taxon>
        <taxon>Trichostrongylidae</taxon>
        <taxon>Haemonchus</taxon>
    </lineage>
</organism>
<dbReference type="OrthoDB" id="5876161at2759"/>
<accession>A0A7I5EES7</accession>
<protein>
    <submittedName>
        <fullName evidence="3">Salivary secreted peptide</fullName>
    </submittedName>
</protein>
<keyword evidence="1" id="KW-0732">Signal</keyword>
<dbReference type="AlphaFoldDB" id="A0A7I5EES7"/>
<evidence type="ECO:0000313" key="2">
    <source>
        <dbReference type="Proteomes" id="UP000025227"/>
    </source>
</evidence>
<dbReference type="OMA" id="SPDWEAN"/>
<feature type="signal peptide" evidence="1">
    <location>
        <begin position="1"/>
        <end position="19"/>
    </location>
</feature>
<proteinExistence type="predicted"/>
<evidence type="ECO:0000256" key="1">
    <source>
        <dbReference type="SAM" id="SignalP"/>
    </source>
</evidence>
<dbReference type="Proteomes" id="UP000025227">
    <property type="component" value="Unplaced"/>
</dbReference>
<reference evidence="3" key="1">
    <citation type="submission" date="2020-12" db="UniProtKB">
        <authorList>
            <consortium name="WormBaseParasite"/>
        </authorList>
    </citation>
    <scope>IDENTIFICATION</scope>
    <source>
        <strain evidence="3">MHco3</strain>
    </source>
</reference>
<keyword evidence="2" id="KW-1185">Reference proteome</keyword>
<evidence type="ECO:0000313" key="3">
    <source>
        <dbReference type="WBParaSite" id="HCON_00191720-00001"/>
    </source>
</evidence>
<name>A0A7I5EES7_HAECO</name>
<dbReference type="WBParaSite" id="HCON_00191720-00001">
    <property type="protein sequence ID" value="HCON_00191720-00001"/>
    <property type="gene ID" value="HCON_00191720"/>
</dbReference>
<feature type="chain" id="PRO_5029756688" evidence="1">
    <location>
        <begin position="20"/>
        <end position="149"/>
    </location>
</feature>